<sequence length="102" mass="10506">MLEKRATLLQVGWTTIGRNPGHLPTDVPPAAMPEVLRSLGPDAAAAVGFNDFAPDSILVSRASPGVPVSLHQEMNGPEGGAPVVAFTFGVPAHSSSRSTSHP</sequence>
<dbReference type="AlphaFoldDB" id="A0A6S7BNL4"/>
<keyword evidence="2" id="KW-1185">Reference proteome</keyword>
<evidence type="ECO:0000313" key="1">
    <source>
        <dbReference type="EMBL" id="CAB3806669.1"/>
    </source>
</evidence>
<dbReference type="Proteomes" id="UP000494115">
    <property type="component" value="Unassembled WGS sequence"/>
</dbReference>
<dbReference type="SUPFAM" id="SSF51197">
    <property type="entry name" value="Clavaminate synthase-like"/>
    <property type="match status" value="1"/>
</dbReference>
<dbReference type="InterPro" id="IPR037151">
    <property type="entry name" value="AlkB-like_sf"/>
</dbReference>
<dbReference type="Gene3D" id="2.60.120.590">
    <property type="entry name" value="Alpha-ketoglutarate-dependent dioxygenase AlkB-like"/>
    <property type="match status" value="1"/>
</dbReference>
<name>A0A6S7BNL4_9BURK</name>
<reference evidence="1 2" key="1">
    <citation type="submission" date="2020-04" db="EMBL/GenBank/DDBJ databases">
        <authorList>
            <person name="De Canck E."/>
        </authorList>
    </citation>
    <scope>NUCLEOTIDE SEQUENCE [LARGE SCALE GENOMIC DNA]</scope>
    <source>
        <strain evidence="1 2">LMG 28138</strain>
    </source>
</reference>
<gene>
    <name evidence="1" type="primary">alkB_2</name>
    <name evidence="1" type="ORF">LMG28138_05827</name>
</gene>
<organism evidence="1 2">
    <name type="scientific">Pararobbsia alpina</name>
    <dbReference type="NCBI Taxonomy" id="621374"/>
    <lineage>
        <taxon>Bacteria</taxon>
        <taxon>Pseudomonadati</taxon>
        <taxon>Pseudomonadota</taxon>
        <taxon>Betaproteobacteria</taxon>
        <taxon>Burkholderiales</taxon>
        <taxon>Burkholderiaceae</taxon>
        <taxon>Pararobbsia</taxon>
    </lineage>
</organism>
<proteinExistence type="predicted"/>
<protein>
    <submittedName>
        <fullName evidence="1">Alpha-ketoglutarate-dependent dioxygenase AlkB</fullName>
        <ecNumber evidence="1">1.14.11.33</ecNumber>
    </submittedName>
</protein>
<dbReference type="GO" id="GO:0035516">
    <property type="term" value="F:broad specificity oxidative DNA demethylase activity"/>
    <property type="evidence" value="ECO:0007669"/>
    <property type="project" value="UniProtKB-EC"/>
</dbReference>
<keyword evidence="1" id="KW-0560">Oxidoreductase</keyword>
<evidence type="ECO:0000313" key="2">
    <source>
        <dbReference type="Proteomes" id="UP000494115"/>
    </source>
</evidence>
<accession>A0A6S7BNL4</accession>
<dbReference type="EMBL" id="CADIKM010000086">
    <property type="protein sequence ID" value="CAB3806669.1"/>
    <property type="molecule type" value="Genomic_DNA"/>
</dbReference>
<keyword evidence="1" id="KW-0223">Dioxygenase</keyword>
<dbReference type="EC" id="1.14.11.33" evidence="1"/>